<evidence type="ECO:0000313" key="2">
    <source>
        <dbReference type="Proteomes" id="UP000706039"/>
    </source>
</evidence>
<dbReference type="Proteomes" id="UP000706039">
    <property type="component" value="Unassembled WGS sequence"/>
</dbReference>
<proteinExistence type="predicted"/>
<sequence length="58" mass="6658">MSDRDRAYLVRRWKDELRAAEHAGCEEAVDRHHRLASGYARRIAAIDAARVQPQERAG</sequence>
<name>A0ABS7PK12_9SPHN</name>
<keyword evidence="2" id="KW-1185">Reference proteome</keyword>
<gene>
    <name evidence="1" type="ORF">K7G82_04955</name>
</gene>
<reference evidence="1 2" key="1">
    <citation type="submission" date="2021-08" db="EMBL/GenBank/DDBJ databases">
        <authorList>
            <person name="Tuo L."/>
        </authorList>
    </citation>
    <scope>NUCLEOTIDE SEQUENCE [LARGE SCALE GENOMIC DNA]</scope>
    <source>
        <strain evidence="1 2">JCM 31229</strain>
    </source>
</reference>
<protein>
    <submittedName>
        <fullName evidence="1">Uncharacterized protein</fullName>
    </submittedName>
</protein>
<organism evidence="1 2">
    <name type="scientific">Sphingomonas colocasiae</name>
    <dbReference type="NCBI Taxonomy" id="1848973"/>
    <lineage>
        <taxon>Bacteria</taxon>
        <taxon>Pseudomonadati</taxon>
        <taxon>Pseudomonadota</taxon>
        <taxon>Alphaproteobacteria</taxon>
        <taxon>Sphingomonadales</taxon>
        <taxon>Sphingomonadaceae</taxon>
        <taxon>Sphingomonas</taxon>
    </lineage>
</organism>
<comment type="caution">
    <text evidence="1">The sequence shown here is derived from an EMBL/GenBank/DDBJ whole genome shotgun (WGS) entry which is preliminary data.</text>
</comment>
<dbReference type="EMBL" id="JAINVV010000003">
    <property type="protein sequence ID" value="MBY8821630.1"/>
    <property type="molecule type" value="Genomic_DNA"/>
</dbReference>
<dbReference type="RefSeq" id="WP_222988730.1">
    <property type="nucleotide sequence ID" value="NZ_JAINVV010000003.1"/>
</dbReference>
<accession>A0ABS7PK12</accession>
<evidence type="ECO:0000313" key="1">
    <source>
        <dbReference type="EMBL" id="MBY8821630.1"/>
    </source>
</evidence>